<evidence type="ECO:0000256" key="2">
    <source>
        <dbReference type="ARBA" id="ARBA00022723"/>
    </source>
</evidence>
<dbReference type="CDD" id="cd00974">
    <property type="entry name" value="DSRD"/>
    <property type="match status" value="1"/>
</dbReference>
<dbReference type="Pfam" id="PF06397">
    <property type="entry name" value="Desulfoferrod_N"/>
    <property type="match status" value="1"/>
</dbReference>
<dbReference type="Proteomes" id="UP000229740">
    <property type="component" value="Unassembled WGS sequence"/>
</dbReference>
<dbReference type="SUPFAM" id="SSF57802">
    <property type="entry name" value="Rubredoxin-like"/>
    <property type="match status" value="1"/>
</dbReference>
<evidence type="ECO:0000256" key="3">
    <source>
        <dbReference type="ARBA" id="ARBA00022982"/>
    </source>
</evidence>
<keyword evidence="1" id="KW-0813">Transport</keyword>
<evidence type="ECO:0000313" key="8">
    <source>
        <dbReference type="Proteomes" id="UP000229740"/>
    </source>
</evidence>
<dbReference type="EMBL" id="PDPS01000026">
    <property type="protein sequence ID" value="PID57634.1"/>
    <property type="molecule type" value="Genomic_DNA"/>
</dbReference>
<feature type="domain" description="Desulfoferrodoxin N-terminal" evidence="6">
    <location>
        <begin position="14"/>
        <end position="47"/>
    </location>
</feature>
<gene>
    <name evidence="7" type="ORF">CSB45_06965</name>
</gene>
<comment type="caution">
    <text evidence="7">The sequence shown here is derived from an EMBL/GenBank/DDBJ whole genome shotgun (WGS) entry which is preliminary data.</text>
</comment>
<dbReference type="NCBIfam" id="TIGR00319">
    <property type="entry name" value="desulf_FeS4"/>
    <property type="match status" value="1"/>
</dbReference>
<dbReference type="AlphaFoldDB" id="A0A2G6E6E5"/>
<name>A0A2G6E6E5_9BACT</name>
<protein>
    <recommendedName>
        <fullName evidence="6">Desulfoferrodoxin N-terminal domain-containing protein</fullName>
    </recommendedName>
</protein>
<evidence type="ECO:0000256" key="1">
    <source>
        <dbReference type="ARBA" id="ARBA00022448"/>
    </source>
</evidence>
<reference evidence="7 8" key="1">
    <citation type="submission" date="2017-10" db="EMBL/GenBank/DDBJ databases">
        <title>Novel microbial diversity and functional potential in the marine mammal oral microbiome.</title>
        <authorList>
            <person name="Dudek N.K."/>
            <person name="Sun C.L."/>
            <person name="Burstein D."/>
            <person name="Kantor R.S."/>
            <person name="Aliaga Goltsman D.S."/>
            <person name="Bik E.M."/>
            <person name="Thomas B.C."/>
            <person name="Banfield J.F."/>
            <person name="Relman D.A."/>
        </authorList>
    </citation>
    <scope>NUCLEOTIDE SEQUENCE [LARGE SCALE GENOMIC DNA]</scope>
    <source>
        <strain evidence="7">DOLZORAL124_49_17</strain>
    </source>
</reference>
<dbReference type="InterPro" id="IPR004462">
    <property type="entry name" value="Desulfoferrodoxin_N"/>
</dbReference>
<evidence type="ECO:0000256" key="5">
    <source>
        <dbReference type="SAM" id="MobiDB-lite"/>
    </source>
</evidence>
<organism evidence="7 8">
    <name type="scientific">candidate division KSB3 bacterium</name>
    <dbReference type="NCBI Taxonomy" id="2044937"/>
    <lineage>
        <taxon>Bacteria</taxon>
        <taxon>candidate division KSB3</taxon>
    </lineage>
</organism>
<proteinExistence type="predicted"/>
<dbReference type="Gene3D" id="2.20.28.100">
    <property type="entry name" value="Desulphoferrodoxin, N-terminal domain"/>
    <property type="match status" value="1"/>
</dbReference>
<sequence>MNRHSFDRQDYHGRTFQIYNCEQWKNLVEVLHEGAGILVCCGKEMDVLDEQSADQRTEKYVPVIENDADDQSCISTSRPAASADLQSSVQNPLRT</sequence>
<feature type="region of interest" description="Disordered" evidence="5">
    <location>
        <begin position="68"/>
        <end position="95"/>
    </location>
</feature>
<dbReference type="GO" id="GO:0005506">
    <property type="term" value="F:iron ion binding"/>
    <property type="evidence" value="ECO:0007669"/>
    <property type="project" value="InterPro"/>
</dbReference>
<keyword evidence="4" id="KW-0408">Iron</keyword>
<keyword evidence="2" id="KW-0479">Metal-binding</keyword>
<evidence type="ECO:0000256" key="4">
    <source>
        <dbReference type="ARBA" id="ARBA00023004"/>
    </source>
</evidence>
<dbReference type="InterPro" id="IPR038094">
    <property type="entry name" value="Desulfoferrodoxin_N_sf"/>
</dbReference>
<keyword evidence="3" id="KW-0249">Electron transport</keyword>
<accession>A0A2G6E6E5</accession>
<evidence type="ECO:0000313" key="7">
    <source>
        <dbReference type="EMBL" id="PID57634.1"/>
    </source>
</evidence>
<evidence type="ECO:0000259" key="6">
    <source>
        <dbReference type="Pfam" id="PF06397"/>
    </source>
</evidence>
<feature type="compositionally biased region" description="Polar residues" evidence="5">
    <location>
        <begin position="72"/>
        <end position="95"/>
    </location>
</feature>